<dbReference type="RefSeq" id="WP_122196734.1">
    <property type="nucleotide sequence ID" value="NZ_JBHSKC010000004.1"/>
</dbReference>
<keyword evidence="2" id="KW-0808">Transferase</keyword>
<dbReference type="Proteomes" id="UP000282674">
    <property type="component" value="Unassembled WGS sequence"/>
</dbReference>
<gene>
    <name evidence="2" type="ORF">EBO15_24230</name>
</gene>
<accession>A0A3M2LX03</accession>
<protein>
    <submittedName>
        <fullName evidence="2">Polynucleotide kinase</fullName>
    </submittedName>
</protein>
<dbReference type="SUPFAM" id="SSF56784">
    <property type="entry name" value="HAD-like"/>
    <property type="match status" value="1"/>
</dbReference>
<organism evidence="2 3">
    <name type="scientific">Actinomadura harenae</name>
    <dbReference type="NCBI Taxonomy" id="2483351"/>
    <lineage>
        <taxon>Bacteria</taxon>
        <taxon>Bacillati</taxon>
        <taxon>Actinomycetota</taxon>
        <taxon>Actinomycetes</taxon>
        <taxon>Streptosporangiales</taxon>
        <taxon>Thermomonosporaceae</taxon>
        <taxon>Actinomadura</taxon>
    </lineage>
</organism>
<keyword evidence="2" id="KW-0418">Kinase</keyword>
<dbReference type="Pfam" id="PF25109">
    <property type="entry name" value="HAD_PNKP"/>
    <property type="match status" value="1"/>
</dbReference>
<dbReference type="GO" id="GO:0016301">
    <property type="term" value="F:kinase activity"/>
    <property type="evidence" value="ECO:0007669"/>
    <property type="project" value="UniProtKB-KW"/>
</dbReference>
<name>A0A3M2LX03_9ACTN</name>
<dbReference type="InterPro" id="IPR056782">
    <property type="entry name" value="HAD_PNKP"/>
</dbReference>
<evidence type="ECO:0000259" key="1">
    <source>
        <dbReference type="Pfam" id="PF25109"/>
    </source>
</evidence>
<proteinExistence type="predicted"/>
<dbReference type="Gene3D" id="3.40.50.1000">
    <property type="entry name" value="HAD superfamily/HAD-like"/>
    <property type="match status" value="1"/>
</dbReference>
<comment type="caution">
    <text evidence="2">The sequence shown here is derived from an EMBL/GenBank/DDBJ whole genome shotgun (WGS) entry which is preliminary data.</text>
</comment>
<dbReference type="InterPro" id="IPR036412">
    <property type="entry name" value="HAD-like_sf"/>
</dbReference>
<dbReference type="OrthoDB" id="7592866at2"/>
<sequence length="147" mass="16193">MTPTKPSRGLFLVDIDGTVALRRPGPRERAPYDWHRVGEDLPNAPVITVVQALAAAGHGIIYVTGRSDACRASTRAWLAEHVAVPGEALLMRKDGDRRRDTTVKSELYKRHVRPNEQVTAVLEDRATVVAMWRGLGLTVLQVADGDF</sequence>
<dbReference type="InterPro" id="IPR023214">
    <property type="entry name" value="HAD_sf"/>
</dbReference>
<evidence type="ECO:0000313" key="2">
    <source>
        <dbReference type="EMBL" id="RMI41083.1"/>
    </source>
</evidence>
<feature type="domain" description="Polynucleotide kinase PNKP phosphatase" evidence="1">
    <location>
        <begin position="11"/>
        <end position="147"/>
    </location>
</feature>
<dbReference type="EMBL" id="RFFG01000046">
    <property type="protein sequence ID" value="RMI41083.1"/>
    <property type="molecule type" value="Genomic_DNA"/>
</dbReference>
<evidence type="ECO:0000313" key="3">
    <source>
        <dbReference type="Proteomes" id="UP000282674"/>
    </source>
</evidence>
<dbReference type="AlphaFoldDB" id="A0A3M2LX03"/>
<keyword evidence="3" id="KW-1185">Reference proteome</keyword>
<reference evidence="2 3" key="1">
    <citation type="submission" date="2018-10" db="EMBL/GenBank/DDBJ databases">
        <title>Isolation from soil.</title>
        <authorList>
            <person name="Hu J."/>
        </authorList>
    </citation>
    <scope>NUCLEOTIDE SEQUENCE [LARGE SCALE GENOMIC DNA]</scope>
    <source>
        <strain evidence="2 3">NEAU-Ht49</strain>
    </source>
</reference>